<dbReference type="AlphaFoldDB" id="A0A6A6SX62"/>
<proteinExistence type="predicted"/>
<dbReference type="EMBL" id="MU004409">
    <property type="protein sequence ID" value="KAF2652150.1"/>
    <property type="molecule type" value="Genomic_DNA"/>
</dbReference>
<feature type="compositionally biased region" description="Basic and acidic residues" evidence="1">
    <location>
        <begin position="137"/>
        <end position="147"/>
    </location>
</feature>
<reference evidence="2" key="1">
    <citation type="journal article" date="2020" name="Stud. Mycol.">
        <title>101 Dothideomycetes genomes: a test case for predicting lifestyles and emergence of pathogens.</title>
        <authorList>
            <person name="Haridas S."/>
            <person name="Albert R."/>
            <person name="Binder M."/>
            <person name="Bloem J."/>
            <person name="Labutti K."/>
            <person name="Salamov A."/>
            <person name="Andreopoulos B."/>
            <person name="Baker S."/>
            <person name="Barry K."/>
            <person name="Bills G."/>
            <person name="Bluhm B."/>
            <person name="Cannon C."/>
            <person name="Castanera R."/>
            <person name="Culley D."/>
            <person name="Daum C."/>
            <person name="Ezra D."/>
            <person name="Gonzalez J."/>
            <person name="Henrissat B."/>
            <person name="Kuo A."/>
            <person name="Liang C."/>
            <person name="Lipzen A."/>
            <person name="Lutzoni F."/>
            <person name="Magnuson J."/>
            <person name="Mondo S."/>
            <person name="Nolan M."/>
            <person name="Ohm R."/>
            <person name="Pangilinan J."/>
            <person name="Park H.-J."/>
            <person name="Ramirez L."/>
            <person name="Alfaro M."/>
            <person name="Sun H."/>
            <person name="Tritt A."/>
            <person name="Yoshinaga Y."/>
            <person name="Zwiers L.-H."/>
            <person name="Turgeon B."/>
            <person name="Goodwin S."/>
            <person name="Spatafora J."/>
            <person name="Crous P."/>
            <person name="Grigoriev I."/>
        </authorList>
    </citation>
    <scope>NUCLEOTIDE SEQUENCE</scope>
    <source>
        <strain evidence="2">CBS 122681</strain>
    </source>
</reference>
<evidence type="ECO:0000313" key="2">
    <source>
        <dbReference type="EMBL" id="KAF2652150.1"/>
    </source>
</evidence>
<protein>
    <submittedName>
        <fullName evidence="2">Uncharacterized protein</fullName>
    </submittedName>
</protein>
<evidence type="ECO:0000256" key="1">
    <source>
        <dbReference type="SAM" id="MobiDB-lite"/>
    </source>
</evidence>
<feature type="compositionally biased region" description="Basic residues" evidence="1">
    <location>
        <begin position="153"/>
        <end position="166"/>
    </location>
</feature>
<gene>
    <name evidence="2" type="ORF">K491DRAFT_67330</name>
</gene>
<evidence type="ECO:0000313" key="3">
    <source>
        <dbReference type="Proteomes" id="UP000799324"/>
    </source>
</evidence>
<accession>A0A6A6SX62</accession>
<keyword evidence="3" id="KW-1185">Reference proteome</keyword>
<feature type="region of interest" description="Disordered" evidence="1">
    <location>
        <begin position="131"/>
        <end position="171"/>
    </location>
</feature>
<sequence length="234" mass="27108">MSTTAITDEVRFSVSWLGQMRHLELEKSPEGDRDAMMEGVTTNDLSQCILPYLLMLCNELLDTSLCSTLHHSNSFSAAKTLRSSASPSRTHFHTSHILTASRVLVSTAMCFRPREYSYERDYPRDYPRHHSSVYSSDHSENYTRDSSPDYPRTRHPRSHSRSRRSSRQWCPKCDSNSDLHTTSYTTYLRPRPRKRKPCNMARFFCAVKWFACCLRCCSCFCRAVCICCACCHLR</sequence>
<dbReference type="Proteomes" id="UP000799324">
    <property type="component" value="Unassembled WGS sequence"/>
</dbReference>
<organism evidence="2 3">
    <name type="scientific">Lophiostoma macrostomum CBS 122681</name>
    <dbReference type="NCBI Taxonomy" id="1314788"/>
    <lineage>
        <taxon>Eukaryota</taxon>
        <taxon>Fungi</taxon>
        <taxon>Dikarya</taxon>
        <taxon>Ascomycota</taxon>
        <taxon>Pezizomycotina</taxon>
        <taxon>Dothideomycetes</taxon>
        <taxon>Pleosporomycetidae</taxon>
        <taxon>Pleosporales</taxon>
        <taxon>Lophiostomataceae</taxon>
        <taxon>Lophiostoma</taxon>
    </lineage>
</organism>
<name>A0A6A6SX62_9PLEO</name>